<dbReference type="SUPFAM" id="SSF46579">
    <property type="entry name" value="Prefoldin"/>
    <property type="match status" value="1"/>
</dbReference>
<sequence>MATQKKYDIDNLTIAQLGQFSKAVEEEITFLQESLDQLKLVKKKFVNSRDTVKSVDPKEANKKYLIPLTETMFVKAKVPNPDEYLIEIGTGYYVQMNRQKSMEYFERKEKYLNDRVQEVEKIINDKRATRQALVSTLQEKVAKQASTTNPQPAQV</sequence>
<dbReference type="InterPro" id="IPR009053">
    <property type="entry name" value="Prefoldin"/>
</dbReference>
<gene>
    <name evidence="3 5 6" type="ORF">SRAE_1000123600</name>
</gene>
<dbReference type="InterPro" id="IPR004127">
    <property type="entry name" value="Prefoldin_subunit_alpha"/>
</dbReference>
<evidence type="ECO:0000313" key="6">
    <source>
        <dbReference type="WormBase" id="SRAE_1000123600"/>
    </source>
</evidence>
<dbReference type="RefSeq" id="XP_024502172.1">
    <property type="nucleotide sequence ID" value="XM_024648167.1"/>
</dbReference>
<evidence type="ECO:0000313" key="5">
    <source>
        <dbReference type="WBParaSite" id="SRAE_1000123600.1"/>
    </source>
</evidence>
<dbReference type="EMBL" id="LN609528">
    <property type="protein sequence ID" value="CEF62970.1"/>
    <property type="molecule type" value="Genomic_DNA"/>
</dbReference>
<dbReference type="GO" id="GO:0016272">
    <property type="term" value="C:prefoldin complex"/>
    <property type="evidence" value="ECO:0007669"/>
    <property type="project" value="InterPro"/>
</dbReference>
<dbReference type="WormBase" id="SRAE_1000123600">
    <property type="protein sequence ID" value="SRP03398"/>
    <property type="gene ID" value="WBGene00257840"/>
</dbReference>
<organism evidence="3">
    <name type="scientific">Strongyloides ratti</name>
    <name type="common">Parasitic roundworm</name>
    <dbReference type="NCBI Taxonomy" id="34506"/>
    <lineage>
        <taxon>Eukaryota</taxon>
        <taxon>Metazoa</taxon>
        <taxon>Ecdysozoa</taxon>
        <taxon>Nematoda</taxon>
        <taxon>Chromadorea</taxon>
        <taxon>Rhabditida</taxon>
        <taxon>Tylenchina</taxon>
        <taxon>Panagrolaimomorpha</taxon>
        <taxon>Strongyloidoidea</taxon>
        <taxon>Strongyloididae</taxon>
        <taxon>Strongyloides</taxon>
    </lineage>
</organism>
<dbReference type="CDD" id="cd23157">
    <property type="entry name" value="Prefoldin_5"/>
    <property type="match status" value="1"/>
</dbReference>
<evidence type="ECO:0000256" key="2">
    <source>
        <dbReference type="ARBA" id="ARBA00011695"/>
    </source>
</evidence>
<dbReference type="AlphaFoldDB" id="A0A090KZL0"/>
<keyword evidence="4" id="KW-1185">Reference proteome</keyword>
<comment type="similarity">
    <text evidence="1">Belongs to the prefoldin subunit alpha family.</text>
</comment>
<dbReference type="GO" id="GO:0005737">
    <property type="term" value="C:cytoplasm"/>
    <property type="evidence" value="ECO:0007669"/>
    <property type="project" value="TreeGrafter"/>
</dbReference>
<name>A0A090KZL0_STRRB</name>
<dbReference type="GeneID" id="36375335"/>
<dbReference type="Proteomes" id="UP000035682">
    <property type="component" value="Unplaced"/>
</dbReference>
<dbReference type="Gene3D" id="1.10.287.370">
    <property type="match status" value="1"/>
</dbReference>
<dbReference type="OMA" id="QAKFKAC"/>
<dbReference type="GO" id="GO:0006457">
    <property type="term" value="P:protein folding"/>
    <property type="evidence" value="ECO:0007669"/>
    <property type="project" value="InterPro"/>
</dbReference>
<protein>
    <submittedName>
        <fullName evidence="3 5">Prefoldin subunit 5</fullName>
    </submittedName>
</protein>
<dbReference type="WBParaSite" id="SRAE_1000123600.1">
    <property type="protein sequence ID" value="SRAE_1000123600.1"/>
    <property type="gene ID" value="WBGene00257840"/>
</dbReference>
<dbReference type="GO" id="GO:0051082">
    <property type="term" value="F:unfolded protein binding"/>
    <property type="evidence" value="ECO:0007669"/>
    <property type="project" value="InterPro"/>
</dbReference>
<accession>A0A090KZL0</accession>
<dbReference type="InterPro" id="IPR011599">
    <property type="entry name" value="PFD_alpha_archaea"/>
</dbReference>
<evidence type="ECO:0000256" key="1">
    <source>
        <dbReference type="ARBA" id="ARBA00010048"/>
    </source>
</evidence>
<proteinExistence type="inferred from homology"/>
<dbReference type="GO" id="GO:1990114">
    <property type="term" value="P:RNA polymerase II core complex assembly"/>
    <property type="evidence" value="ECO:0007669"/>
    <property type="project" value="TreeGrafter"/>
</dbReference>
<reference evidence="5" key="2">
    <citation type="submission" date="2020-12" db="UniProtKB">
        <authorList>
            <consortium name="WormBaseParasite"/>
        </authorList>
    </citation>
    <scope>IDENTIFICATION</scope>
</reference>
<dbReference type="CTD" id="36375335"/>
<comment type="subunit">
    <text evidence="2">Heterohexamer of two PFD-alpha type and four PFD-beta type subunits.</text>
</comment>
<dbReference type="OrthoDB" id="10267474at2759"/>
<dbReference type="GO" id="GO:1990113">
    <property type="term" value="P:RNA polymerase I assembly"/>
    <property type="evidence" value="ECO:0007669"/>
    <property type="project" value="TreeGrafter"/>
</dbReference>
<dbReference type="PANTHER" id="PTHR12674:SF2">
    <property type="entry name" value="PREFOLDIN SUBUNIT 5"/>
    <property type="match status" value="1"/>
</dbReference>
<dbReference type="PANTHER" id="PTHR12674">
    <property type="entry name" value="PREFOLDIN SUBUNIT 5"/>
    <property type="match status" value="1"/>
</dbReference>
<evidence type="ECO:0000313" key="4">
    <source>
        <dbReference type="Proteomes" id="UP000035682"/>
    </source>
</evidence>
<dbReference type="STRING" id="34506.A0A090KZL0"/>
<dbReference type="Pfam" id="PF02996">
    <property type="entry name" value="Prefoldin"/>
    <property type="match status" value="1"/>
</dbReference>
<dbReference type="NCBIfam" id="TIGR00293">
    <property type="entry name" value="prefoldin subunit alpha"/>
    <property type="match status" value="1"/>
</dbReference>
<reference evidence="3 4" key="1">
    <citation type="submission" date="2014-09" db="EMBL/GenBank/DDBJ databases">
        <authorList>
            <person name="Martin A.A."/>
        </authorList>
    </citation>
    <scope>NUCLEOTIDE SEQUENCE</scope>
    <source>
        <strain evidence="4">ED321</strain>
        <strain evidence="3">ED321 Heterogonic</strain>
    </source>
</reference>
<evidence type="ECO:0000313" key="3">
    <source>
        <dbReference type="EMBL" id="CEF62970.1"/>
    </source>
</evidence>
<dbReference type="GO" id="GO:1990115">
    <property type="term" value="P:RNA polymerase III assembly"/>
    <property type="evidence" value="ECO:0007669"/>
    <property type="project" value="TreeGrafter"/>
</dbReference>
<dbReference type="eggNOG" id="KOG3048">
    <property type="taxonomic scope" value="Eukaryota"/>
</dbReference>